<evidence type="ECO:0000313" key="4">
    <source>
        <dbReference type="Proteomes" id="UP000727056"/>
    </source>
</evidence>
<feature type="domain" description="DNA primase/polymerase bifunctional N-terminal" evidence="2">
    <location>
        <begin position="33"/>
        <end position="213"/>
    </location>
</feature>
<feature type="region of interest" description="Disordered" evidence="1">
    <location>
        <begin position="1"/>
        <end position="23"/>
    </location>
</feature>
<comment type="caution">
    <text evidence="3">The sequence shown here is derived from an EMBL/GenBank/DDBJ whole genome shotgun (WGS) entry which is preliminary data.</text>
</comment>
<keyword evidence="4" id="KW-1185">Reference proteome</keyword>
<sequence>MGFTIGSMRDGREVRRGPRHIRPGALTPEVTAVAEYTSLWGWDVLTGTRALRSDDGGLRCSCGQRCGAPGEHPARRGPVLPAGTTLAEVAESWSTVGAGSTVLLATGIRFDAVEAPTVAAEHAVLRLERLGLRLGPVVRRPDGRAWFVVAPGTAQLLPSPAAGRGQLRGIGRGGYVLAPPSRVAGAVPVRWLRAPDPENATVFPDSRLLIGTLAAAVARCGGTLPRPRGA</sequence>
<dbReference type="Proteomes" id="UP000727056">
    <property type="component" value="Unassembled WGS sequence"/>
</dbReference>
<proteinExistence type="predicted"/>
<dbReference type="SMART" id="SM00943">
    <property type="entry name" value="Prim-Pol"/>
    <property type="match status" value="1"/>
</dbReference>
<evidence type="ECO:0000313" key="3">
    <source>
        <dbReference type="EMBL" id="NJQ15285.1"/>
    </source>
</evidence>
<accession>A0ABX1C802</accession>
<dbReference type="Pfam" id="PF09250">
    <property type="entry name" value="Prim-Pol"/>
    <property type="match status" value="1"/>
</dbReference>
<gene>
    <name evidence="3" type="ORF">HCN52_10060</name>
</gene>
<dbReference type="InterPro" id="IPR015330">
    <property type="entry name" value="DNA_primase/pol_bifunc_N"/>
</dbReference>
<reference evidence="3 4" key="1">
    <citation type="submission" date="2020-03" db="EMBL/GenBank/DDBJ databases">
        <title>Draft genome of Streptomyces sp. ventii, isolated from the Axial Seamount in the Pacific Ocean, and resequencing of the two type strains Streptomyces lonarensis strain NCL 716 and Streptomyces bohaiensis strain 11A07.</title>
        <authorList>
            <person name="Loughran R.M."/>
            <person name="Pfannmuller K.M."/>
            <person name="Wasson B.J."/>
            <person name="Deadmond M.C."/>
            <person name="Paddock B.E."/>
            <person name="Koyack M.J."/>
            <person name="Gallegos D.A."/>
            <person name="Mitchell E.A."/>
            <person name="Ushijima B."/>
            <person name="Saw J.H."/>
            <person name="Mcphail K.L."/>
            <person name="Videau P."/>
        </authorList>
    </citation>
    <scope>NUCLEOTIDE SEQUENCE [LARGE SCALE GENOMIC DNA]</scope>
    <source>
        <strain evidence="3 4">11A07</strain>
    </source>
</reference>
<organism evidence="3 4">
    <name type="scientific">Streptomyces bohaiensis</name>
    <dbReference type="NCBI Taxonomy" id="1431344"/>
    <lineage>
        <taxon>Bacteria</taxon>
        <taxon>Bacillati</taxon>
        <taxon>Actinomycetota</taxon>
        <taxon>Actinomycetes</taxon>
        <taxon>Kitasatosporales</taxon>
        <taxon>Streptomycetaceae</taxon>
        <taxon>Streptomyces</taxon>
    </lineage>
</organism>
<evidence type="ECO:0000256" key="1">
    <source>
        <dbReference type="SAM" id="MobiDB-lite"/>
    </source>
</evidence>
<protein>
    <submittedName>
        <fullName evidence="3">DNA primase</fullName>
    </submittedName>
</protein>
<name>A0ABX1C802_9ACTN</name>
<evidence type="ECO:0000259" key="2">
    <source>
        <dbReference type="SMART" id="SM00943"/>
    </source>
</evidence>
<dbReference type="EMBL" id="JAAVJC010000064">
    <property type="protein sequence ID" value="NJQ15285.1"/>
    <property type="molecule type" value="Genomic_DNA"/>
</dbReference>